<evidence type="ECO:0000256" key="7">
    <source>
        <dbReference type="ARBA" id="ARBA00022756"/>
    </source>
</evidence>
<dbReference type="NCBIfam" id="TIGR00858">
    <property type="entry name" value="bioF"/>
    <property type="match status" value="1"/>
</dbReference>
<dbReference type="AlphaFoldDB" id="A0A2N6MQD9"/>
<comment type="catalytic activity">
    <reaction evidence="9 11">
        <text>6-carboxyhexanoyl-[ACP] + L-alanine + H(+) = (8S)-8-amino-7-oxononanoate + holo-[ACP] + CO2</text>
        <dbReference type="Rhea" id="RHEA:42288"/>
        <dbReference type="Rhea" id="RHEA-COMP:9685"/>
        <dbReference type="Rhea" id="RHEA-COMP:9955"/>
        <dbReference type="ChEBI" id="CHEBI:15378"/>
        <dbReference type="ChEBI" id="CHEBI:16526"/>
        <dbReference type="ChEBI" id="CHEBI:57972"/>
        <dbReference type="ChEBI" id="CHEBI:64479"/>
        <dbReference type="ChEBI" id="CHEBI:78846"/>
        <dbReference type="ChEBI" id="CHEBI:149468"/>
        <dbReference type="EC" id="2.3.1.47"/>
    </reaction>
</comment>
<dbReference type="EC" id="2.3.1.47" evidence="11"/>
<dbReference type="EMBL" id="NMQI01000006">
    <property type="protein sequence ID" value="PMB48977.1"/>
    <property type="molecule type" value="Genomic_DNA"/>
</dbReference>
<evidence type="ECO:0000259" key="12">
    <source>
        <dbReference type="Pfam" id="PF00155"/>
    </source>
</evidence>
<dbReference type="InterPro" id="IPR001917">
    <property type="entry name" value="Aminotrans_II_pyridoxalP_BS"/>
</dbReference>
<evidence type="ECO:0000256" key="5">
    <source>
        <dbReference type="ARBA" id="ARBA00011738"/>
    </source>
</evidence>
<comment type="pathway">
    <text evidence="3 11">Cofactor biosynthesis; biotin biosynthesis.</text>
</comment>
<keyword evidence="8 10" id="KW-0663">Pyridoxal phosphate</keyword>
<evidence type="ECO:0000256" key="2">
    <source>
        <dbReference type="ARBA" id="ARBA00002513"/>
    </source>
</evidence>
<dbReference type="InterPro" id="IPR004723">
    <property type="entry name" value="AONS_Archaea/Proteobacteria"/>
</dbReference>
<gene>
    <name evidence="13" type="primary">bioF</name>
    <name evidence="13" type="ORF">CEN41_00145</name>
</gene>
<evidence type="ECO:0000256" key="11">
    <source>
        <dbReference type="RuleBase" id="RU003693"/>
    </source>
</evidence>
<dbReference type="Gene3D" id="3.40.640.10">
    <property type="entry name" value="Type I PLP-dependent aspartate aminotransferase-like (Major domain)"/>
    <property type="match status" value="1"/>
</dbReference>
<dbReference type="CDD" id="cd06454">
    <property type="entry name" value="KBL_like"/>
    <property type="match status" value="1"/>
</dbReference>
<evidence type="ECO:0000313" key="14">
    <source>
        <dbReference type="Proteomes" id="UP000234966"/>
    </source>
</evidence>
<evidence type="ECO:0000256" key="3">
    <source>
        <dbReference type="ARBA" id="ARBA00004746"/>
    </source>
</evidence>
<dbReference type="InterPro" id="IPR015421">
    <property type="entry name" value="PyrdxlP-dep_Trfase_major"/>
</dbReference>
<comment type="cofactor">
    <cofactor evidence="1 10 11">
        <name>pyridoxal 5'-phosphate</name>
        <dbReference type="ChEBI" id="CHEBI:597326"/>
    </cofactor>
</comment>
<sequence length="388" mass="42065">MSDPYAWIEQSLATIHRADWYRSVQTIEGCPGATVLLQGQEVINFACNDYLGLAGDERLILAATAAVQEFGTGSTGSRLLSGHKKIHRELEKAIASLKQTEDAVVFSSGYLANLGAITALVSKRDLILADQYNHSSLKNGAILSGAKIVEYPHCDVEAVKSELQRLRPDYRRCLIATDSVFSMDGDLCPLPALIDLAQEFSCMLLVDEAHATGVLGKTGAGCVEHFGCTGKQLVQIGTLSKALGSLGGYVAGSATLIDYLRNRAPSWIYTTALSPADTAAALAAINIIQQEPQRRTQLWKNVDYLKNLIHQYLPNLKLLPSQSPILCLEFAKATDALQAGNQLKSAGIFAPAIRPPTVPTSRIRISLMATHEQTHINKLIEQLSLTFH</sequence>
<feature type="modified residue" description="N6-(pyridoxal phosphate)lysine" evidence="10">
    <location>
        <position position="241"/>
    </location>
</feature>
<evidence type="ECO:0000256" key="9">
    <source>
        <dbReference type="ARBA" id="ARBA00047715"/>
    </source>
</evidence>
<dbReference type="Pfam" id="PF00155">
    <property type="entry name" value="Aminotran_1_2"/>
    <property type="match status" value="1"/>
</dbReference>
<dbReference type="InterPro" id="IPR004839">
    <property type="entry name" value="Aminotransferase_I/II_large"/>
</dbReference>
<accession>A0A2N6MQD9</accession>
<dbReference type="PANTHER" id="PTHR13693">
    <property type="entry name" value="CLASS II AMINOTRANSFERASE/8-AMINO-7-OXONONANOATE SYNTHASE"/>
    <property type="match status" value="1"/>
</dbReference>
<comment type="subunit">
    <text evidence="5 11">Homodimer.</text>
</comment>
<evidence type="ECO:0000256" key="6">
    <source>
        <dbReference type="ARBA" id="ARBA00022679"/>
    </source>
</evidence>
<dbReference type="SUPFAM" id="SSF53383">
    <property type="entry name" value="PLP-dependent transferases"/>
    <property type="match status" value="1"/>
</dbReference>
<dbReference type="PANTHER" id="PTHR13693:SF100">
    <property type="entry name" value="8-AMINO-7-OXONONANOATE SYNTHASE"/>
    <property type="match status" value="1"/>
</dbReference>
<dbReference type="InterPro" id="IPR015424">
    <property type="entry name" value="PyrdxlP-dep_Trfase"/>
</dbReference>
<dbReference type="GO" id="GO:0008710">
    <property type="term" value="F:8-amino-7-oxononanoate synthase activity"/>
    <property type="evidence" value="ECO:0007669"/>
    <property type="project" value="UniProtKB-UniRule"/>
</dbReference>
<comment type="caution">
    <text evidence="13">The sequence shown here is derived from an EMBL/GenBank/DDBJ whole genome shotgun (WGS) entry which is preliminary data.</text>
</comment>
<comment type="similarity">
    <text evidence="4 11">Belongs to the class-II pyridoxal-phosphate-dependent aminotransferase family. BioF subfamily.</text>
</comment>
<evidence type="ECO:0000313" key="13">
    <source>
        <dbReference type="EMBL" id="PMB48977.1"/>
    </source>
</evidence>
<proteinExistence type="inferred from homology"/>
<comment type="function">
    <text evidence="2 11">Catalyzes the decarboxylative condensation of pimeloyl-[acyl-carrier protein] and L-alanine to produce 8-amino-7-oxononanoate (AON), [acyl-carrier protein], and carbon dioxide.</text>
</comment>
<dbReference type="Proteomes" id="UP000234966">
    <property type="component" value="Unassembled WGS sequence"/>
</dbReference>
<dbReference type="InterPro" id="IPR050087">
    <property type="entry name" value="AON_synthase_class-II"/>
</dbReference>
<protein>
    <recommendedName>
        <fullName evidence="11">8-amino-7-ketopelargonate synthase</fullName>
        <ecNumber evidence="11">2.3.1.47</ecNumber>
    </recommendedName>
</protein>
<dbReference type="GO" id="GO:0009102">
    <property type="term" value="P:biotin biosynthetic process"/>
    <property type="evidence" value="ECO:0007669"/>
    <property type="project" value="UniProtKB-UniRule"/>
</dbReference>
<keyword evidence="7" id="KW-0093">Biotin biosynthesis</keyword>
<reference evidence="13 14" key="1">
    <citation type="submission" date="2017-07" db="EMBL/GenBank/DDBJ databases">
        <title>Genomes of Fischerella (Mastigocladus) sp. strains.</title>
        <authorList>
            <person name="Miller S.R."/>
        </authorList>
    </citation>
    <scope>NUCLEOTIDE SEQUENCE [LARGE SCALE GENOMIC DNA]</scope>
    <source>
        <strain evidence="13 14">CCMEE 5330</strain>
    </source>
</reference>
<dbReference type="Gene3D" id="3.90.1150.10">
    <property type="entry name" value="Aspartate Aminotransferase, domain 1"/>
    <property type="match status" value="1"/>
</dbReference>
<organism evidence="13 14">
    <name type="scientific">Fischerella thermalis CCMEE 5330</name>
    <dbReference type="NCBI Taxonomy" id="2019670"/>
    <lineage>
        <taxon>Bacteria</taxon>
        <taxon>Bacillati</taxon>
        <taxon>Cyanobacteriota</taxon>
        <taxon>Cyanophyceae</taxon>
        <taxon>Nostocales</taxon>
        <taxon>Hapalosiphonaceae</taxon>
        <taxon>Fischerella</taxon>
    </lineage>
</organism>
<feature type="domain" description="Aminotransferase class I/classII large" evidence="12">
    <location>
        <begin position="41"/>
        <end position="383"/>
    </location>
</feature>
<name>A0A2N6MQD9_9CYAN</name>
<evidence type="ECO:0000256" key="10">
    <source>
        <dbReference type="PIRSR" id="PIRSR604723-51"/>
    </source>
</evidence>
<dbReference type="InterPro" id="IPR015422">
    <property type="entry name" value="PyrdxlP-dep_Trfase_small"/>
</dbReference>
<evidence type="ECO:0000256" key="4">
    <source>
        <dbReference type="ARBA" id="ARBA00010008"/>
    </source>
</evidence>
<dbReference type="RefSeq" id="WP_102205960.1">
    <property type="nucleotide sequence ID" value="NZ_NMQI01000006.1"/>
</dbReference>
<evidence type="ECO:0000256" key="8">
    <source>
        <dbReference type="ARBA" id="ARBA00022898"/>
    </source>
</evidence>
<evidence type="ECO:0000256" key="1">
    <source>
        <dbReference type="ARBA" id="ARBA00001933"/>
    </source>
</evidence>
<dbReference type="UniPathway" id="UPA00078"/>
<keyword evidence="6 11" id="KW-0808">Transferase</keyword>
<dbReference type="GO" id="GO:0030170">
    <property type="term" value="F:pyridoxal phosphate binding"/>
    <property type="evidence" value="ECO:0007669"/>
    <property type="project" value="InterPro"/>
</dbReference>
<dbReference type="PROSITE" id="PS00599">
    <property type="entry name" value="AA_TRANSFER_CLASS_2"/>
    <property type="match status" value="1"/>
</dbReference>